<evidence type="ECO:0000313" key="1">
    <source>
        <dbReference type="EMBL" id="ADP16047.1"/>
    </source>
</evidence>
<dbReference type="HOGENOM" id="CLU_2802527_0_0_4"/>
<dbReference type="EMBL" id="CP002287">
    <property type="protein sequence ID" value="ADP16047.1"/>
    <property type="molecule type" value="Genomic_DNA"/>
</dbReference>
<gene>
    <name evidence="1" type="ordered locus">AXYL_02727</name>
</gene>
<name>E3HSA1_ACHXA</name>
<dbReference type="KEGG" id="axy:AXYL_02727"/>
<dbReference type="AlphaFoldDB" id="E3HSA1"/>
<sequence length="67" mass="7367">MLKPSLSATTLDHKRLSCLLQGAYGRSHGKTQPHTFPTSTPAPDRSGLALQYSINNVDDLLFISERI</sequence>
<dbReference type="Proteomes" id="UP000006876">
    <property type="component" value="Chromosome"/>
</dbReference>
<proteinExistence type="predicted"/>
<reference evidence="1 2" key="1">
    <citation type="journal article" date="2011" name="J. Bacteriol.">
        <title>Complete genome sequence of the haloaromatic acid-degrading bacterium Achromobacter xylosoxidans A8.</title>
        <authorList>
            <person name="Strnad H."/>
            <person name="Ridl J."/>
            <person name="Paces J."/>
            <person name="Kolar M."/>
            <person name="Vlcek C."/>
            <person name="Paces V."/>
        </authorList>
    </citation>
    <scope>NUCLEOTIDE SEQUENCE [LARGE SCALE GENOMIC DNA]</scope>
    <source>
        <strain evidence="1 2">A8</strain>
    </source>
</reference>
<dbReference type="STRING" id="762376.AXYL_02727"/>
<organism evidence="1 2">
    <name type="scientific">Achromobacter xylosoxidans (strain A8)</name>
    <dbReference type="NCBI Taxonomy" id="762376"/>
    <lineage>
        <taxon>Bacteria</taxon>
        <taxon>Pseudomonadati</taxon>
        <taxon>Pseudomonadota</taxon>
        <taxon>Betaproteobacteria</taxon>
        <taxon>Burkholderiales</taxon>
        <taxon>Alcaligenaceae</taxon>
        <taxon>Achromobacter</taxon>
    </lineage>
</organism>
<protein>
    <submittedName>
        <fullName evidence="1">Uncharacterized protein</fullName>
    </submittedName>
</protein>
<evidence type="ECO:0000313" key="2">
    <source>
        <dbReference type="Proteomes" id="UP000006876"/>
    </source>
</evidence>
<accession>E3HSA1</accession>